<dbReference type="EMBL" id="KB644413">
    <property type="protein sequence ID" value="EPS31111.1"/>
    <property type="molecule type" value="Genomic_DNA"/>
</dbReference>
<proteinExistence type="predicted"/>
<reference evidence="2 3" key="1">
    <citation type="journal article" date="2013" name="PLoS ONE">
        <title>Genomic and secretomic analyses reveal unique features of the lignocellulolytic enzyme system of Penicillium decumbens.</title>
        <authorList>
            <person name="Liu G."/>
            <person name="Zhang L."/>
            <person name="Wei X."/>
            <person name="Zou G."/>
            <person name="Qin Y."/>
            <person name="Ma L."/>
            <person name="Li J."/>
            <person name="Zheng H."/>
            <person name="Wang S."/>
            <person name="Wang C."/>
            <person name="Xun L."/>
            <person name="Zhao G.-P."/>
            <person name="Zhou Z."/>
            <person name="Qu Y."/>
        </authorList>
    </citation>
    <scope>NUCLEOTIDE SEQUENCE [LARGE SCALE GENOMIC DNA]</scope>
    <source>
        <strain evidence="3">114-2 / CGMCC 5302</strain>
    </source>
</reference>
<dbReference type="AlphaFoldDB" id="S7ZR16"/>
<accession>S7ZR16</accession>
<feature type="region of interest" description="Disordered" evidence="1">
    <location>
        <begin position="1"/>
        <end position="41"/>
    </location>
</feature>
<protein>
    <submittedName>
        <fullName evidence="2">Uncharacterized protein</fullName>
    </submittedName>
</protein>
<dbReference type="HOGENOM" id="CLU_3279687_0_0_1"/>
<organism evidence="2 3">
    <name type="scientific">Penicillium oxalicum (strain 114-2 / CGMCC 5302)</name>
    <name type="common">Penicillium decumbens</name>
    <dbReference type="NCBI Taxonomy" id="933388"/>
    <lineage>
        <taxon>Eukaryota</taxon>
        <taxon>Fungi</taxon>
        <taxon>Dikarya</taxon>
        <taxon>Ascomycota</taxon>
        <taxon>Pezizomycotina</taxon>
        <taxon>Eurotiomycetes</taxon>
        <taxon>Eurotiomycetidae</taxon>
        <taxon>Eurotiales</taxon>
        <taxon>Aspergillaceae</taxon>
        <taxon>Penicillium</taxon>
    </lineage>
</organism>
<name>S7ZR16_PENO1</name>
<gene>
    <name evidence="2" type="ORF">PDE_06066</name>
</gene>
<keyword evidence="3" id="KW-1185">Reference proteome</keyword>
<sequence>MDGHRAADNFPPGDGREGDTRVGRMQNNAPNVANKLSEKWL</sequence>
<evidence type="ECO:0000313" key="2">
    <source>
        <dbReference type="EMBL" id="EPS31111.1"/>
    </source>
</evidence>
<dbReference type="Proteomes" id="UP000019376">
    <property type="component" value="Unassembled WGS sequence"/>
</dbReference>
<evidence type="ECO:0000313" key="3">
    <source>
        <dbReference type="Proteomes" id="UP000019376"/>
    </source>
</evidence>
<evidence type="ECO:0000256" key="1">
    <source>
        <dbReference type="SAM" id="MobiDB-lite"/>
    </source>
</evidence>